<gene>
    <name evidence="3" type="ordered locus">Clocel_1716</name>
</gene>
<dbReference type="STRING" id="573061.Clocel_1716"/>
<keyword evidence="2" id="KW-0653">Protein transport</keyword>
<dbReference type="OrthoDB" id="2375163at2"/>
<dbReference type="PANTHER" id="PTHR34982:SF1">
    <property type="entry name" value="FLAGELLAR ASSEMBLY PROTEIN FLIH"/>
    <property type="match status" value="1"/>
</dbReference>
<evidence type="ECO:0000313" key="3">
    <source>
        <dbReference type="EMBL" id="ADL51460.1"/>
    </source>
</evidence>
<dbReference type="KEGG" id="ccb:Clocel_1716"/>
<dbReference type="HOGENOM" id="CLU_091630_1_0_9"/>
<proteinExistence type="predicted"/>
<dbReference type="Proteomes" id="UP000002730">
    <property type="component" value="Chromosome"/>
</dbReference>
<sequence length="250" mass="28682">MQLSSKVIKYHAVNETGIKDIITKDVPIVREVPTSLTTGEQEDEESIKFQQQYAEMLIEIQNKEREIISNAVVEAEKIKKEAFERGLAEGKRAGYELGHKMGLEDANQVKNQMVEETEMKISQGFMNFKGQYEEYLENKTDEIKQLILATVSKIIDKEFADTEIINNMIFNSISDSKNTKTFIVKCHQEQFEEVKNYCENIKNRLTFDAEIFVYDDPLITLGNVVIEKNNGKVVLGKDISLQKVEEIILS</sequence>
<dbReference type="GO" id="GO:0015031">
    <property type="term" value="P:protein transport"/>
    <property type="evidence" value="ECO:0007669"/>
    <property type="project" value="UniProtKB-KW"/>
</dbReference>
<evidence type="ECO:0000313" key="4">
    <source>
        <dbReference type="Proteomes" id="UP000002730"/>
    </source>
</evidence>
<evidence type="ECO:0008006" key="5">
    <source>
        <dbReference type="Google" id="ProtNLM"/>
    </source>
</evidence>
<protein>
    <recommendedName>
        <fullName evidence="5">Flagellar assembly protein FliH/Type III secretion system HrpE</fullName>
    </recommendedName>
</protein>
<keyword evidence="4" id="KW-1185">Reference proteome</keyword>
<dbReference type="GO" id="GO:0005829">
    <property type="term" value="C:cytosol"/>
    <property type="evidence" value="ECO:0007669"/>
    <property type="project" value="TreeGrafter"/>
</dbReference>
<evidence type="ECO:0000256" key="1">
    <source>
        <dbReference type="ARBA" id="ARBA00022448"/>
    </source>
</evidence>
<evidence type="ECO:0000256" key="2">
    <source>
        <dbReference type="ARBA" id="ARBA00022927"/>
    </source>
</evidence>
<dbReference type="RefSeq" id="WP_010077328.1">
    <property type="nucleotide sequence ID" value="NC_014393.1"/>
</dbReference>
<dbReference type="AlphaFoldDB" id="D9SKG4"/>
<dbReference type="InterPro" id="IPR051472">
    <property type="entry name" value="T3SS_Stator/FliH"/>
</dbReference>
<reference evidence="3 4" key="1">
    <citation type="submission" date="2010-08" db="EMBL/GenBank/DDBJ databases">
        <title>Complete sequence of Clostridium cellulovorans 743B.</title>
        <authorList>
            <consortium name="US DOE Joint Genome Institute"/>
            <person name="Lucas S."/>
            <person name="Copeland A."/>
            <person name="Lapidus A."/>
            <person name="Cheng J.-F."/>
            <person name="Bruce D."/>
            <person name="Goodwin L."/>
            <person name="Pitluck S."/>
            <person name="Chertkov O."/>
            <person name="Detter J.C."/>
            <person name="Han C."/>
            <person name="Tapia R."/>
            <person name="Land M."/>
            <person name="Hauser L."/>
            <person name="Chang Y.-J."/>
            <person name="Jeffries C."/>
            <person name="Kyrpides N."/>
            <person name="Ivanova N."/>
            <person name="Mikhailova N."/>
            <person name="Hemme C.L."/>
            <person name="Woyke T."/>
        </authorList>
    </citation>
    <scope>NUCLEOTIDE SEQUENCE [LARGE SCALE GENOMIC DNA]</scope>
    <source>
        <strain evidence="4">ATCC 35296 / DSM 3052 / OCM 3 / 743B</strain>
    </source>
</reference>
<accession>D9SKG4</accession>
<name>D9SKG4_CLOC7</name>
<dbReference type="PANTHER" id="PTHR34982">
    <property type="entry name" value="YOP PROTEINS TRANSLOCATION PROTEIN L"/>
    <property type="match status" value="1"/>
</dbReference>
<dbReference type="EMBL" id="CP002160">
    <property type="protein sequence ID" value="ADL51460.1"/>
    <property type="molecule type" value="Genomic_DNA"/>
</dbReference>
<dbReference type="eggNOG" id="COG1317">
    <property type="taxonomic scope" value="Bacteria"/>
</dbReference>
<organism evidence="3 4">
    <name type="scientific">Clostridium cellulovorans (strain ATCC 35296 / DSM 3052 / OCM 3 / 743B)</name>
    <dbReference type="NCBI Taxonomy" id="573061"/>
    <lineage>
        <taxon>Bacteria</taxon>
        <taxon>Bacillati</taxon>
        <taxon>Bacillota</taxon>
        <taxon>Clostridia</taxon>
        <taxon>Eubacteriales</taxon>
        <taxon>Clostridiaceae</taxon>
        <taxon>Clostridium</taxon>
    </lineage>
</organism>
<keyword evidence="1" id="KW-0813">Transport</keyword>